<organism evidence="1 2">
    <name type="scientific">Candidatus Caccovicinus merdipullorum</name>
    <dbReference type="NCBI Taxonomy" id="2840724"/>
    <lineage>
        <taxon>Bacteria</taxon>
        <taxon>Bacillati</taxon>
        <taxon>Bacillota</taxon>
        <taxon>Clostridia</taxon>
        <taxon>Eubacteriales</taxon>
        <taxon>Candidatus Caccovicinus</taxon>
    </lineage>
</organism>
<evidence type="ECO:0000313" key="1">
    <source>
        <dbReference type="EMBL" id="HIT41334.1"/>
    </source>
</evidence>
<reference evidence="1" key="2">
    <citation type="journal article" date="2021" name="PeerJ">
        <title>Extensive microbial diversity within the chicken gut microbiome revealed by metagenomics and culture.</title>
        <authorList>
            <person name="Gilroy R."/>
            <person name="Ravi A."/>
            <person name="Getino M."/>
            <person name="Pursley I."/>
            <person name="Horton D.L."/>
            <person name="Alikhan N.F."/>
            <person name="Baker D."/>
            <person name="Gharbi K."/>
            <person name="Hall N."/>
            <person name="Watson M."/>
            <person name="Adriaenssens E.M."/>
            <person name="Foster-Nyarko E."/>
            <person name="Jarju S."/>
            <person name="Secka A."/>
            <person name="Antonio M."/>
            <person name="Oren A."/>
            <person name="Chaudhuri R.R."/>
            <person name="La Ragione R."/>
            <person name="Hildebrand F."/>
            <person name="Pallen M.J."/>
        </authorList>
    </citation>
    <scope>NUCLEOTIDE SEQUENCE</scope>
    <source>
        <strain evidence="1">CHK123-3438</strain>
    </source>
</reference>
<protein>
    <submittedName>
        <fullName evidence="1">Uncharacterized protein</fullName>
    </submittedName>
</protein>
<dbReference type="Proteomes" id="UP000886860">
    <property type="component" value="Unassembled WGS sequence"/>
</dbReference>
<dbReference type="AlphaFoldDB" id="A0A9D1KEY5"/>
<gene>
    <name evidence="1" type="ORF">IAB60_04385</name>
</gene>
<reference evidence="1" key="1">
    <citation type="submission" date="2020-10" db="EMBL/GenBank/DDBJ databases">
        <authorList>
            <person name="Gilroy R."/>
        </authorList>
    </citation>
    <scope>NUCLEOTIDE SEQUENCE</scope>
    <source>
        <strain evidence="1">CHK123-3438</strain>
    </source>
</reference>
<comment type="caution">
    <text evidence="1">The sequence shown here is derived from an EMBL/GenBank/DDBJ whole genome shotgun (WGS) entry which is preliminary data.</text>
</comment>
<accession>A0A9D1KEY5</accession>
<evidence type="ECO:0000313" key="2">
    <source>
        <dbReference type="Proteomes" id="UP000886860"/>
    </source>
</evidence>
<sequence>MKAAVLKTVSGKRMDDYGDGSTYQRVVLEYDLYERGDTPGVDEPVVAAGSEVLINENGKIKRSGTTTDVNDQRVRVSDYVVTSVEDDD</sequence>
<name>A0A9D1KEY5_9FIRM</name>
<dbReference type="EMBL" id="DVKS01000071">
    <property type="protein sequence ID" value="HIT41334.1"/>
    <property type="molecule type" value="Genomic_DNA"/>
</dbReference>
<proteinExistence type="predicted"/>